<evidence type="ECO:0000256" key="2">
    <source>
        <dbReference type="ARBA" id="ARBA00022679"/>
    </source>
</evidence>
<dbReference type="SUPFAM" id="SSF69593">
    <property type="entry name" value="Glycerol-3-phosphate (1)-acyltransferase"/>
    <property type="match status" value="1"/>
</dbReference>
<comment type="pathway">
    <text evidence="1">Lipid metabolism.</text>
</comment>
<evidence type="ECO:0000256" key="4">
    <source>
        <dbReference type="SAM" id="Phobius"/>
    </source>
</evidence>
<gene>
    <name evidence="6" type="ORF">ACFOSS_12730</name>
</gene>
<keyword evidence="4" id="KW-0472">Membrane</keyword>
<dbReference type="InterPro" id="IPR002123">
    <property type="entry name" value="Plipid/glycerol_acylTrfase"/>
</dbReference>
<keyword evidence="2" id="KW-0808">Transferase</keyword>
<sequence length="233" mass="26204">MQSDLPRPYWLYALCRRLFVLVVAWPVVLLWLGLTVRHRMRLPRRGPAVIIANHNSHLDLLVLLTLLPLSRLPLLRPVAAADYFFSTALLRFIARWFLGLIPVQRGSARGTNSVTPAGDPLLLCREALARDEILLLFPEGTRGEPEVMSKLKPGLWHLLRDQPAVPVVPVYLQGLGKSMPKGEWIPIPFFVDAYVGRPLPYSDDKAAYLQTLANCFAILATKGATRIQRRTAE</sequence>
<feature type="domain" description="Phospholipid/glycerol acyltransferase" evidence="5">
    <location>
        <begin position="48"/>
        <end position="175"/>
    </location>
</feature>
<keyword evidence="4" id="KW-1133">Transmembrane helix</keyword>
<dbReference type="PANTHER" id="PTHR10434:SF11">
    <property type="entry name" value="1-ACYL-SN-GLYCEROL-3-PHOSPHATE ACYLTRANSFERASE"/>
    <property type="match status" value="1"/>
</dbReference>
<keyword evidence="3 6" id="KW-0012">Acyltransferase</keyword>
<name>A0ABV8CQZ7_9GAMM</name>
<dbReference type="GO" id="GO:0016746">
    <property type="term" value="F:acyltransferase activity"/>
    <property type="evidence" value="ECO:0007669"/>
    <property type="project" value="UniProtKB-KW"/>
</dbReference>
<keyword evidence="4" id="KW-0812">Transmembrane</keyword>
<dbReference type="SMART" id="SM00563">
    <property type="entry name" value="PlsC"/>
    <property type="match status" value="1"/>
</dbReference>
<dbReference type="EMBL" id="JBHSAF010000014">
    <property type="protein sequence ID" value="MFC3914327.1"/>
    <property type="molecule type" value="Genomic_DNA"/>
</dbReference>
<comment type="caution">
    <text evidence="6">The sequence shown here is derived from an EMBL/GenBank/DDBJ whole genome shotgun (WGS) entry which is preliminary data.</text>
</comment>
<organism evidence="6 7">
    <name type="scientific">Pseudaeromonas sharmana</name>
    <dbReference type="NCBI Taxonomy" id="328412"/>
    <lineage>
        <taxon>Bacteria</taxon>
        <taxon>Pseudomonadati</taxon>
        <taxon>Pseudomonadota</taxon>
        <taxon>Gammaproteobacteria</taxon>
        <taxon>Aeromonadales</taxon>
        <taxon>Aeromonadaceae</taxon>
        <taxon>Pseudaeromonas</taxon>
    </lineage>
</organism>
<dbReference type="Proteomes" id="UP001595692">
    <property type="component" value="Unassembled WGS sequence"/>
</dbReference>
<dbReference type="Pfam" id="PF01553">
    <property type="entry name" value="Acyltransferase"/>
    <property type="match status" value="1"/>
</dbReference>
<feature type="transmembrane region" description="Helical" evidence="4">
    <location>
        <begin position="18"/>
        <end position="36"/>
    </location>
</feature>
<proteinExistence type="predicted"/>
<evidence type="ECO:0000256" key="1">
    <source>
        <dbReference type="ARBA" id="ARBA00005189"/>
    </source>
</evidence>
<protein>
    <submittedName>
        <fullName evidence="6">Lysophospholipid acyltransferase family protein</fullName>
    </submittedName>
</protein>
<dbReference type="PANTHER" id="PTHR10434">
    <property type="entry name" value="1-ACYL-SN-GLYCEROL-3-PHOSPHATE ACYLTRANSFERASE"/>
    <property type="match status" value="1"/>
</dbReference>
<dbReference type="RefSeq" id="WP_377153079.1">
    <property type="nucleotide sequence ID" value="NZ_JBHSAF010000014.1"/>
</dbReference>
<reference evidence="7" key="1">
    <citation type="journal article" date="2019" name="Int. J. Syst. Evol. Microbiol.">
        <title>The Global Catalogue of Microorganisms (GCM) 10K type strain sequencing project: providing services to taxonomists for standard genome sequencing and annotation.</title>
        <authorList>
            <consortium name="The Broad Institute Genomics Platform"/>
            <consortium name="The Broad Institute Genome Sequencing Center for Infectious Disease"/>
            <person name="Wu L."/>
            <person name="Ma J."/>
        </authorList>
    </citation>
    <scope>NUCLEOTIDE SEQUENCE [LARGE SCALE GENOMIC DNA]</scope>
    <source>
        <strain evidence="7">CCUG 54939</strain>
    </source>
</reference>
<accession>A0ABV8CQZ7</accession>
<evidence type="ECO:0000259" key="5">
    <source>
        <dbReference type="SMART" id="SM00563"/>
    </source>
</evidence>
<evidence type="ECO:0000256" key="3">
    <source>
        <dbReference type="ARBA" id="ARBA00023315"/>
    </source>
</evidence>
<evidence type="ECO:0000313" key="6">
    <source>
        <dbReference type="EMBL" id="MFC3914327.1"/>
    </source>
</evidence>
<dbReference type="CDD" id="cd07989">
    <property type="entry name" value="LPLAT_AGPAT-like"/>
    <property type="match status" value="1"/>
</dbReference>
<keyword evidence="7" id="KW-1185">Reference proteome</keyword>
<evidence type="ECO:0000313" key="7">
    <source>
        <dbReference type="Proteomes" id="UP001595692"/>
    </source>
</evidence>